<dbReference type="InterPro" id="IPR037036">
    <property type="entry name" value="PDED_dom_sf"/>
</dbReference>
<protein>
    <submittedName>
        <fullName evidence="1">Uncharacterized protein</fullName>
    </submittedName>
</protein>
<dbReference type="EMBL" id="GBEZ01002220">
    <property type="protein sequence ID" value="JAC82813.1"/>
    <property type="molecule type" value="Transcribed_RNA"/>
</dbReference>
<proteinExistence type="predicted"/>
<feature type="non-terminal residue" evidence="1">
    <location>
        <position position="1"/>
    </location>
</feature>
<sequence>EYSCKSLIMATKFKIQSLRFSDAETGETLWSADKWPAVAEDEIKGEILKI</sequence>
<reference evidence="1" key="1">
    <citation type="submission" date="2014-05" db="EMBL/GenBank/DDBJ databases">
        <title>The transcriptome of the halophilic microalga Tetraselmis sp. GSL018 isolated from the Great Salt Lake, Utah.</title>
        <authorList>
            <person name="Jinkerson R.E."/>
            <person name="D'Adamo S."/>
            <person name="Posewitz M.C."/>
        </authorList>
    </citation>
    <scope>NUCLEOTIDE SEQUENCE</scope>
    <source>
        <strain evidence="1">GSL018</strain>
    </source>
</reference>
<gene>
    <name evidence="1" type="ORF">TSPGSL018_4823</name>
</gene>
<accession>A0A061SEU3</accession>
<dbReference type="AlphaFoldDB" id="A0A061SEU3"/>
<organism evidence="1">
    <name type="scientific">Tetraselmis sp. GSL018</name>
    <dbReference type="NCBI Taxonomy" id="582737"/>
    <lineage>
        <taxon>Eukaryota</taxon>
        <taxon>Viridiplantae</taxon>
        <taxon>Chlorophyta</taxon>
        <taxon>core chlorophytes</taxon>
        <taxon>Chlorodendrophyceae</taxon>
        <taxon>Chlorodendrales</taxon>
        <taxon>Chlorodendraceae</taxon>
        <taxon>Tetraselmis</taxon>
    </lineage>
</organism>
<dbReference type="Gene3D" id="2.70.50.40">
    <property type="entry name" value="GMP phosphodiesterase, delta subunit"/>
    <property type="match status" value="1"/>
</dbReference>
<name>A0A061SEU3_9CHLO</name>
<evidence type="ECO:0000313" key="1">
    <source>
        <dbReference type="EMBL" id="JAC82813.1"/>
    </source>
</evidence>